<evidence type="ECO:0000256" key="5">
    <source>
        <dbReference type="ARBA" id="ARBA00035353"/>
    </source>
</evidence>
<sequence length="266" mass="28835">MVTAASRPLVTVQGLDNDMTTDQSPTVVLPNVMTAPVCPDIVSFVHAQISNNSRQPYAVSTKAGQQTSAESWGTGRAVSRIPRVPGGGTHRAVQAAFGNQCRGGRMFAPTKDYRLWHRRVNVNMKRHAIVSAIAVPALVVARGHKIENVPELPLVVSDSVEAVEKTSVAIKVLKQIGAYDDAEKAKESIGIRSGVGKMRNRRYVSRKGPLVVYGTEGSKIVKAFRNLPGVELCHVERLNLLKLAPGGHLGRFVIWTKSAFEKLEGI</sequence>
<dbReference type="eggNOG" id="KOG1475">
    <property type="taxonomic scope" value="Eukaryota"/>
</dbReference>
<dbReference type="Pfam" id="PF00573">
    <property type="entry name" value="Ribosomal_L4"/>
    <property type="match status" value="1"/>
</dbReference>
<organism evidence="6 7">
    <name type="scientific">Brassica oleracea var. oleracea</name>
    <dbReference type="NCBI Taxonomy" id="109376"/>
    <lineage>
        <taxon>Eukaryota</taxon>
        <taxon>Viridiplantae</taxon>
        <taxon>Streptophyta</taxon>
        <taxon>Embryophyta</taxon>
        <taxon>Tracheophyta</taxon>
        <taxon>Spermatophyta</taxon>
        <taxon>Magnoliopsida</taxon>
        <taxon>eudicotyledons</taxon>
        <taxon>Gunneridae</taxon>
        <taxon>Pentapetalae</taxon>
        <taxon>rosids</taxon>
        <taxon>malvids</taxon>
        <taxon>Brassicales</taxon>
        <taxon>Brassicaceae</taxon>
        <taxon>Brassiceae</taxon>
        <taxon>Brassica</taxon>
    </lineage>
</organism>
<comment type="similarity">
    <text evidence="1">Belongs to the universal ribosomal protein uL4 family.</text>
</comment>
<dbReference type="EnsemblPlants" id="Bo3g061930.1">
    <property type="protein sequence ID" value="Bo3g061930.1"/>
    <property type="gene ID" value="Bo3g061930"/>
</dbReference>
<dbReference type="GO" id="GO:0006412">
    <property type="term" value="P:translation"/>
    <property type="evidence" value="ECO:0007669"/>
    <property type="project" value="InterPro"/>
</dbReference>
<dbReference type="HOGENOM" id="CLU_026535_0_0_1"/>
<protein>
    <recommendedName>
        <fullName evidence="4">Large ribosomal subunit protein uL4</fullName>
    </recommendedName>
    <alternativeName>
        <fullName evidence="5">60S ribosomal protein L4</fullName>
    </alternativeName>
</protein>
<dbReference type="GO" id="GO:0003735">
    <property type="term" value="F:structural constituent of ribosome"/>
    <property type="evidence" value="ECO:0007669"/>
    <property type="project" value="InterPro"/>
</dbReference>
<proteinExistence type="inferred from homology"/>
<evidence type="ECO:0000256" key="3">
    <source>
        <dbReference type="ARBA" id="ARBA00023274"/>
    </source>
</evidence>
<keyword evidence="7" id="KW-1185">Reference proteome</keyword>
<dbReference type="STRING" id="109376.A0A0D3BAD0"/>
<dbReference type="Proteomes" id="UP000032141">
    <property type="component" value="Chromosome C3"/>
</dbReference>
<reference evidence="6 7" key="1">
    <citation type="journal article" date="2014" name="Genome Biol.">
        <title>Transcriptome and methylome profiling reveals relics of genome dominance in the mesopolyploid Brassica oleracea.</title>
        <authorList>
            <person name="Parkin I.A."/>
            <person name="Koh C."/>
            <person name="Tang H."/>
            <person name="Robinson S.J."/>
            <person name="Kagale S."/>
            <person name="Clarke W.E."/>
            <person name="Town C.D."/>
            <person name="Nixon J."/>
            <person name="Krishnakumar V."/>
            <person name="Bidwell S.L."/>
            <person name="Denoeud F."/>
            <person name="Belcram H."/>
            <person name="Links M.G."/>
            <person name="Just J."/>
            <person name="Clarke C."/>
            <person name="Bender T."/>
            <person name="Huebert T."/>
            <person name="Mason A.S."/>
            <person name="Pires J.C."/>
            <person name="Barker G."/>
            <person name="Moore J."/>
            <person name="Walley P.G."/>
            <person name="Manoli S."/>
            <person name="Batley J."/>
            <person name="Edwards D."/>
            <person name="Nelson M.N."/>
            <person name="Wang X."/>
            <person name="Paterson A.H."/>
            <person name="King G."/>
            <person name="Bancroft I."/>
            <person name="Chalhoub B."/>
            <person name="Sharpe A.G."/>
        </authorList>
    </citation>
    <scope>NUCLEOTIDE SEQUENCE</scope>
    <source>
        <strain evidence="6 7">cv. TO1000</strain>
    </source>
</reference>
<evidence type="ECO:0000256" key="1">
    <source>
        <dbReference type="ARBA" id="ARBA00010528"/>
    </source>
</evidence>
<name>A0A0D3BAD0_BRAOL</name>
<dbReference type="PANTHER" id="PTHR19431">
    <property type="entry name" value="60S RIBOSOMAL PROTEIN L4"/>
    <property type="match status" value="1"/>
</dbReference>
<dbReference type="OMA" id="SKCHRIE"/>
<dbReference type="AlphaFoldDB" id="A0A0D3BAD0"/>
<dbReference type="FunFam" id="3.40.1370.10:FF:000011">
    <property type="entry name" value="50S ribosomal protein L4"/>
    <property type="match status" value="1"/>
</dbReference>
<reference evidence="6" key="2">
    <citation type="submission" date="2015-03" db="UniProtKB">
        <authorList>
            <consortium name="EnsemblPlants"/>
        </authorList>
    </citation>
    <scope>IDENTIFICATION</scope>
</reference>
<dbReference type="InterPro" id="IPR023574">
    <property type="entry name" value="Ribosomal_uL4_dom_sf"/>
</dbReference>
<evidence type="ECO:0000313" key="7">
    <source>
        <dbReference type="Proteomes" id="UP000032141"/>
    </source>
</evidence>
<dbReference type="InterPro" id="IPR045240">
    <property type="entry name" value="Ribosomal_uL4_euk/arch"/>
</dbReference>
<accession>A0A0D3BAD0</accession>
<dbReference type="SUPFAM" id="SSF52166">
    <property type="entry name" value="Ribosomal protein L4"/>
    <property type="match status" value="1"/>
</dbReference>
<dbReference type="GO" id="GO:1990904">
    <property type="term" value="C:ribonucleoprotein complex"/>
    <property type="evidence" value="ECO:0007669"/>
    <property type="project" value="UniProtKB-KW"/>
</dbReference>
<dbReference type="Gene3D" id="3.40.1370.10">
    <property type="match status" value="1"/>
</dbReference>
<dbReference type="Gramene" id="Bo3g061930.1">
    <property type="protein sequence ID" value="Bo3g061930.1"/>
    <property type="gene ID" value="Bo3g061930"/>
</dbReference>
<dbReference type="GO" id="GO:0005840">
    <property type="term" value="C:ribosome"/>
    <property type="evidence" value="ECO:0007669"/>
    <property type="project" value="UniProtKB-KW"/>
</dbReference>
<keyword evidence="2" id="KW-0689">Ribosomal protein</keyword>
<evidence type="ECO:0000256" key="2">
    <source>
        <dbReference type="ARBA" id="ARBA00022980"/>
    </source>
</evidence>
<evidence type="ECO:0000313" key="6">
    <source>
        <dbReference type="EnsemblPlants" id="Bo3g061930.1"/>
    </source>
</evidence>
<dbReference type="InterPro" id="IPR002136">
    <property type="entry name" value="Ribosomal_uL4"/>
</dbReference>
<dbReference type="SMR" id="A0A0D3BAD0"/>
<keyword evidence="3" id="KW-0687">Ribonucleoprotein</keyword>
<evidence type="ECO:0000256" key="4">
    <source>
        <dbReference type="ARBA" id="ARBA00035244"/>
    </source>
</evidence>